<protein>
    <submittedName>
        <fullName evidence="10">Similar to SA0193/BacI-like protein</fullName>
    </submittedName>
</protein>
<dbReference type="InterPro" id="IPR050250">
    <property type="entry name" value="Macrolide_Exporter_MacB"/>
</dbReference>
<keyword evidence="2" id="KW-1003">Cell membrane</keyword>
<dbReference type="PANTHER" id="PTHR30572">
    <property type="entry name" value="MEMBRANE COMPONENT OF TRANSPORTER-RELATED"/>
    <property type="match status" value="1"/>
</dbReference>
<keyword evidence="4 7" id="KW-1133">Transmembrane helix</keyword>
<evidence type="ECO:0000256" key="1">
    <source>
        <dbReference type="ARBA" id="ARBA00004651"/>
    </source>
</evidence>
<dbReference type="GO" id="GO:0005886">
    <property type="term" value="C:plasma membrane"/>
    <property type="evidence" value="ECO:0007669"/>
    <property type="project" value="UniProtKB-SubCell"/>
</dbReference>
<feature type="transmembrane region" description="Helical" evidence="7">
    <location>
        <begin position="241"/>
        <end position="269"/>
    </location>
</feature>
<dbReference type="KEGG" id="sauy:SAI8T7_1001480"/>
<accession>A0A7U7EWV2</accession>
<feature type="transmembrane region" description="Helical" evidence="7">
    <location>
        <begin position="290"/>
        <end position="318"/>
    </location>
</feature>
<dbReference type="GO" id="GO:0022857">
    <property type="term" value="F:transmembrane transporter activity"/>
    <property type="evidence" value="ECO:0007669"/>
    <property type="project" value="TreeGrafter"/>
</dbReference>
<evidence type="ECO:0000256" key="4">
    <source>
        <dbReference type="ARBA" id="ARBA00022989"/>
    </source>
</evidence>
<dbReference type="InterPro" id="IPR003838">
    <property type="entry name" value="ABC3_permease_C"/>
</dbReference>
<keyword evidence="5 7" id="KW-0472">Membrane</keyword>
<comment type="similarity">
    <text evidence="6">Belongs to the ABC-4 integral membrane protein family.</text>
</comment>
<dbReference type="Pfam" id="PF12704">
    <property type="entry name" value="MacB_PCD"/>
    <property type="match status" value="1"/>
</dbReference>
<feature type="domain" description="MacB-like periplasmic core" evidence="9">
    <location>
        <begin position="1"/>
        <end position="208"/>
    </location>
</feature>
<sequence>MIGIIIGISSVITIMSLGNGFKKTAADQFSDAGAGKQEALISFTFKVDEKIKKYPFNQRDIELVNQVDGVLDAKLKENKEEGIEATITNVQKKSDIFIIKKQNLHSFKVGRGFDKEDNELRKKIVVINDQVAKTVFNNNAIGKSLYIEGQGFEVIGITDKLYSDSSTVIMPENTFNYYMGHLHQGLPTLQIIIEDGYNKKTVVKKVESLLNKKGSGSVLGEYTYTDTEEIIKSIDKIFDSITYFVAAVAGISLFIAGIGVMNVMYISVAERTEEIAIRRAFGAKSRDIELQFLIESILICVTSGFIGLILGVVFATIIDVLTPDYIKSVVSLSSVIIAVSVSILIGLLFGWIPARAASKKELIDIIK</sequence>
<reference evidence="10 11" key="1">
    <citation type="journal article" date="2012" name="PLoS ONE">
        <title>Short term evolution of a highly transmissible methicillin-resistant Staphylococcus aureus clone (ST228) in a tertiary care hospital.</title>
        <authorList>
            <person name="Vogel V."/>
            <person name="Falquet L."/>
            <person name="Calderon-Copete S.P."/>
            <person name="Basset P."/>
            <person name="Blanc D.S."/>
        </authorList>
    </citation>
    <scope>NUCLEOTIDE SEQUENCE [LARGE SCALE GENOMIC DNA]</scope>
    <source>
        <strain evidence="11">ST228/18412</strain>
    </source>
</reference>
<evidence type="ECO:0000256" key="5">
    <source>
        <dbReference type="ARBA" id="ARBA00023136"/>
    </source>
</evidence>
<dbReference type="Pfam" id="PF02687">
    <property type="entry name" value="FtsX"/>
    <property type="match status" value="1"/>
</dbReference>
<dbReference type="KEGG" id="sauk:SAI3T3_1001480"/>
<evidence type="ECO:0000256" key="2">
    <source>
        <dbReference type="ARBA" id="ARBA00022475"/>
    </source>
</evidence>
<dbReference type="KEGG" id="saut:SAI1T1_2001480"/>
<keyword evidence="3 7" id="KW-0812">Transmembrane</keyword>
<evidence type="ECO:0000256" key="6">
    <source>
        <dbReference type="ARBA" id="ARBA00038076"/>
    </source>
</evidence>
<evidence type="ECO:0000259" key="9">
    <source>
        <dbReference type="Pfam" id="PF12704"/>
    </source>
</evidence>
<dbReference type="AlphaFoldDB" id="A0A7U7EWV2"/>
<dbReference type="Proteomes" id="UP000032744">
    <property type="component" value="Chromosome"/>
</dbReference>
<evidence type="ECO:0000313" key="11">
    <source>
        <dbReference type="Proteomes" id="UP000032744"/>
    </source>
</evidence>
<name>A0A7U7EWV2_STAAU</name>
<feature type="transmembrane region" description="Helical" evidence="7">
    <location>
        <begin position="330"/>
        <end position="352"/>
    </location>
</feature>
<dbReference type="KEGG" id="sauv:SAI7S6_1001480"/>
<evidence type="ECO:0000313" key="10">
    <source>
        <dbReference type="EMBL" id="CCJ21914.1"/>
    </source>
</evidence>
<dbReference type="InterPro" id="IPR025857">
    <property type="entry name" value="MacB_PCD"/>
</dbReference>
<dbReference type="KEGG" id="sauw:SAI5S5_1001470"/>
<dbReference type="EMBL" id="HE579071">
    <property type="protein sequence ID" value="CCJ21914.1"/>
    <property type="molecule type" value="Genomic_DNA"/>
</dbReference>
<gene>
    <name evidence="10" type="ORF">SAI7S6_1001480</name>
</gene>
<evidence type="ECO:0000259" key="8">
    <source>
        <dbReference type="Pfam" id="PF02687"/>
    </source>
</evidence>
<comment type="subcellular location">
    <subcellularLocation>
        <location evidence="1">Cell membrane</location>
        <topology evidence="1">Multi-pass membrane protein</topology>
    </subcellularLocation>
</comment>
<organism evidence="10 11">
    <name type="scientific">Staphylococcus aureus subsp. aureus ST228</name>
    <dbReference type="NCBI Taxonomy" id="1074919"/>
    <lineage>
        <taxon>Bacteria</taxon>
        <taxon>Bacillati</taxon>
        <taxon>Bacillota</taxon>
        <taxon>Bacilli</taxon>
        <taxon>Bacillales</taxon>
        <taxon>Staphylococcaceae</taxon>
        <taxon>Staphylococcus</taxon>
    </lineage>
</organism>
<evidence type="ECO:0000256" key="7">
    <source>
        <dbReference type="SAM" id="Phobius"/>
    </source>
</evidence>
<feature type="domain" description="ABC3 transporter permease C-terminal" evidence="8">
    <location>
        <begin position="247"/>
        <end position="361"/>
    </location>
</feature>
<dbReference type="PANTHER" id="PTHR30572:SF4">
    <property type="entry name" value="ABC TRANSPORTER PERMEASE YTRF"/>
    <property type="match status" value="1"/>
</dbReference>
<proteinExistence type="inferred from homology"/>
<evidence type="ECO:0000256" key="3">
    <source>
        <dbReference type="ARBA" id="ARBA00022692"/>
    </source>
</evidence>
<dbReference type="KEGG" id="saux:SAI6T6_1001480"/>
<dbReference type="KEGG" id="sauj:SAI2T2_1001480"/>
<dbReference type="KEGG" id="sauq:SAI4T8_1001480"/>